<evidence type="ECO:0000256" key="3">
    <source>
        <dbReference type="ARBA" id="ARBA00022544"/>
    </source>
</evidence>
<sequence length="435" mass="48116">MVTHTSARPLGNGFGYSRASGAEAESITREIVLRVERTSDMKPFNMKPILCSCLLGSMLILGGCWDRTEINDLAFASGASFDLTKDGQYLLSLQLAIPGAGPAGVGGGQGEKFFVLSAAGRNANEAFEMIQKKSSRRLFTAHRSVIFIGESLGRHGINDVLDVFAHDPRQRLKTYIMVVKGQEGKKILETKYPFEQVPIESIKELEGLRTELSVTLRDYFISASSQGISPVMGVIETEDESQGGEENSNRLFKQAGSAVFKDAKLVGYLDGKETCGFLWATDRMRFGRLNANLPNGQGNIGMLLSHANRRMKTYIDGDKVKVVIQIEGKGSLVENNSPLDISRPKNRALAEKEFEKSVQDLVERVVAKLQKKYRVDSLGIGQEIYRNHPKVWKRLQSEWETKFPEAEVVTTVKLTIEGVGMAGPPLQLKDKEIIK</sequence>
<feature type="domain" description="Spore germination GerAC-like C-terminal" evidence="8">
    <location>
        <begin position="256"/>
        <end position="420"/>
    </location>
</feature>
<dbReference type="InterPro" id="IPR046953">
    <property type="entry name" value="Spore_GerAC-like_C"/>
</dbReference>
<dbReference type="InterPro" id="IPR057336">
    <property type="entry name" value="GerAC_N"/>
</dbReference>
<keyword evidence="11" id="KW-1185">Reference proteome</keyword>
<evidence type="ECO:0000256" key="4">
    <source>
        <dbReference type="ARBA" id="ARBA00022729"/>
    </source>
</evidence>
<comment type="similarity">
    <text evidence="2">Belongs to the GerABKC lipoprotein family.</text>
</comment>
<gene>
    <name evidence="10" type="ORF">EJC50_17505</name>
</gene>
<keyword evidence="7" id="KW-0449">Lipoprotein</keyword>
<evidence type="ECO:0000256" key="6">
    <source>
        <dbReference type="ARBA" id="ARBA00023139"/>
    </source>
</evidence>
<proteinExistence type="inferred from homology"/>
<protein>
    <submittedName>
        <fullName evidence="10">Ger(X)C family spore germination protein</fullName>
    </submittedName>
</protein>
<evidence type="ECO:0000313" key="11">
    <source>
        <dbReference type="Proteomes" id="UP000272528"/>
    </source>
</evidence>
<dbReference type="KEGG" id="palb:EJC50_17505"/>
<dbReference type="PANTHER" id="PTHR35789">
    <property type="entry name" value="SPORE GERMINATION PROTEIN B3"/>
    <property type="match status" value="1"/>
</dbReference>
<accession>A0A3Q8X7Q9</accession>
<keyword evidence="4" id="KW-0732">Signal</keyword>
<evidence type="ECO:0000313" key="10">
    <source>
        <dbReference type="EMBL" id="AZN41264.1"/>
    </source>
</evidence>
<evidence type="ECO:0000256" key="5">
    <source>
        <dbReference type="ARBA" id="ARBA00023136"/>
    </source>
</evidence>
<dbReference type="Proteomes" id="UP000272528">
    <property type="component" value="Chromosome"/>
</dbReference>
<dbReference type="InterPro" id="IPR038501">
    <property type="entry name" value="Spore_GerAC_C_sf"/>
</dbReference>
<evidence type="ECO:0000256" key="1">
    <source>
        <dbReference type="ARBA" id="ARBA00004635"/>
    </source>
</evidence>
<dbReference type="GO" id="GO:0016020">
    <property type="term" value="C:membrane"/>
    <property type="evidence" value="ECO:0007669"/>
    <property type="project" value="UniProtKB-SubCell"/>
</dbReference>
<keyword evidence="5" id="KW-0472">Membrane</keyword>
<keyword evidence="3" id="KW-0309">Germination</keyword>
<reference evidence="11" key="1">
    <citation type="submission" date="2018-12" db="EMBL/GenBank/DDBJ databases">
        <title>Genome sequence of Peanibacillus sp.</title>
        <authorList>
            <person name="Subramani G."/>
            <person name="Srinivasan S."/>
            <person name="Kim M.K."/>
        </authorList>
    </citation>
    <scope>NUCLEOTIDE SEQUENCE [LARGE SCALE GENOMIC DNA]</scope>
    <source>
        <strain evidence="11">18JY67-1</strain>
    </source>
</reference>
<dbReference type="PANTHER" id="PTHR35789:SF1">
    <property type="entry name" value="SPORE GERMINATION PROTEIN B3"/>
    <property type="match status" value="1"/>
</dbReference>
<name>A0A3Q8X7Q9_9BACL</name>
<dbReference type="Pfam" id="PF05504">
    <property type="entry name" value="Spore_GerAC"/>
    <property type="match status" value="1"/>
</dbReference>
<dbReference type="AlphaFoldDB" id="A0A3Q8X7Q9"/>
<keyword evidence="6" id="KW-0564">Palmitate</keyword>
<dbReference type="GO" id="GO:0009847">
    <property type="term" value="P:spore germination"/>
    <property type="evidence" value="ECO:0007669"/>
    <property type="project" value="InterPro"/>
</dbReference>
<evidence type="ECO:0000256" key="2">
    <source>
        <dbReference type="ARBA" id="ARBA00007886"/>
    </source>
</evidence>
<dbReference type="EMBL" id="CP034437">
    <property type="protein sequence ID" value="AZN41264.1"/>
    <property type="molecule type" value="Genomic_DNA"/>
</dbReference>
<organism evidence="10 11">
    <name type="scientific">Paenibacillus albus</name>
    <dbReference type="NCBI Taxonomy" id="2495582"/>
    <lineage>
        <taxon>Bacteria</taxon>
        <taxon>Bacillati</taxon>
        <taxon>Bacillota</taxon>
        <taxon>Bacilli</taxon>
        <taxon>Bacillales</taxon>
        <taxon>Paenibacillaceae</taxon>
        <taxon>Paenibacillus</taxon>
    </lineage>
</organism>
<dbReference type="Pfam" id="PF25198">
    <property type="entry name" value="Spore_GerAC_N"/>
    <property type="match status" value="1"/>
</dbReference>
<evidence type="ECO:0000259" key="8">
    <source>
        <dbReference type="Pfam" id="PF05504"/>
    </source>
</evidence>
<evidence type="ECO:0000256" key="7">
    <source>
        <dbReference type="ARBA" id="ARBA00023288"/>
    </source>
</evidence>
<dbReference type="OrthoDB" id="9816067at2"/>
<evidence type="ECO:0000259" key="9">
    <source>
        <dbReference type="Pfam" id="PF25198"/>
    </source>
</evidence>
<feature type="domain" description="Spore germination protein N-terminal" evidence="9">
    <location>
        <begin position="66"/>
        <end position="236"/>
    </location>
</feature>
<comment type="subcellular location">
    <subcellularLocation>
        <location evidence="1">Membrane</location>
        <topology evidence="1">Lipid-anchor</topology>
    </subcellularLocation>
</comment>
<dbReference type="NCBIfam" id="TIGR02887">
    <property type="entry name" value="spore_ger_x_C"/>
    <property type="match status" value="1"/>
</dbReference>
<dbReference type="InterPro" id="IPR008844">
    <property type="entry name" value="Spore_GerAC-like"/>
</dbReference>
<dbReference type="Gene3D" id="3.30.300.210">
    <property type="entry name" value="Nutrient germinant receptor protein C, domain 3"/>
    <property type="match status" value="1"/>
</dbReference>